<keyword evidence="3 4" id="KW-0808">Transferase</keyword>
<dbReference type="InterPro" id="IPR035595">
    <property type="entry name" value="UDP_glycos_trans_CS"/>
</dbReference>
<dbReference type="EMBL" id="VAHF01000011">
    <property type="protein sequence ID" value="TXG51361.1"/>
    <property type="molecule type" value="Genomic_DNA"/>
</dbReference>
<evidence type="ECO:0000313" key="6">
    <source>
        <dbReference type="EMBL" id="TXG51361.1"/>
    </source>
</evidence>
<evidence type="ECO:0000313" key="7">
    <source>
        <dbReference type="Proteomes" id="UP000323000"/>
    </source>
</evidence>
<evidence type="ECO:0000256" key="4">
    <source>
        <dbReference type="RuleBase" id="RU003718"/>
    </source>
</evidence>
<evidence type="ECO:0000256" key="1">
    <source>
        <dbReference type="ARBA" id="ARBA00009995"/>
    </source>
</evidence>
<evidence type="ECO:0000256" key="3">
    <source>
        <dbReference type="ARBA" id="ARBA00022679"/>
    </source>
</evidence>
<sequence>MNEAMKAIMAIPRSDTSRDDFPCWHYTLNGDYSVKSGYRLGISSDIGASTSNGGDMGFRWGKYGEWMLWYLRNHVVHGQKGPGLEFVVRWCLGYISDYRAANLKSDSSFERGTVPQFVRWKSSGIDMEKKSFNPHVLFIPNTLQGHITPMVQFGKRLVSKGIKVTLVTTVYLSKSIHVDPECSIAIETISDGFDDTGSQDAGSIEACFTSFRINGSRTLAKLIEKLADKGQPATAIVYDSLFPWVLDVAKQYGLFKAAFFNQTCAVNSIYYHVNRGLLKLPLTGSHISLPELPLLLPSETPLILYVYGKDLTPSDLVELVSNQYSNIDEADWLIFDIFYKMEEKIVDWMSKLWKVGTVGPTLPSMYLDKRLENDKDYSINLFEPKTSTCMSWLNDKPIGSVVYVAFGSIASPVPEQMEELAWGLKGINCYFLWVMSDSMKTKLPNKFIEEISDQGLVVSWCSQLEVLAHKSIGCFVTHCGLHSVMEAMSLGVPMVGMPLFVDQQTNGKFMEDVWRSGIRVLPDETGIVGRQVFQKSIKEIMEGEKGIEIKKNVMKWKELAKEAVDEGGSSDKNINEFVAKLLSCS</sequence>
<dbReference type="GO" id="GO:0080044">
    <property type="term" value="F:quercetin 7-O-glucosyltransferase activity"/>
    <property type="evidence" value="ECO:0007669"/>
    <property type="project" value="TreeGrafter"/>
</dbReference>
<dbReference type="CDD" id="cd03784">
    <property type="entry name" value="GT1_Gtf-like"/>
    <property type="match status" value="1"/>
</dbReference>
<keyword evidence="7" id="KW-1185">Reference proteome</keyword>
<dbReference type="Gene3D" id="3.40.50.2000">
    <property type="entry name" value="Glycogen Phosphorylase B"/>
    <property type="match status" value="2"/>
</dbReference>
<dbReference type="SUPFAM" id="SSF53756">
    <property type="entry name" value="UDP-Glycosyltransferase/glycogen phosphorylase"/>
    <property type="match status" value="1"/>
</dbReference>
<dbReference type="EC" id="2.4.1.-" evidence="5"/>
<comment type="similarity">
    <text evidence="1 4">Belongs to the UDP-glycosyltransferase family.</text>
</comment>
<dbReference type="PANTHER" id="PTHR11926:SF1553">
    <property type="entry name" value="GLYCOSYLTRANSFERASE"/>
    <property type="match status" value="1"/>
</dbReference>
<gene>
    <name evidence="6" type="ORF">EZV62_023885</name>
</gene>
<dbReference type="PANTHER" id="PTHR11926">
    <property type="entry name" value="GLUCOSYL/GLUCURONOSYL TRANSFERASES"/>
    <property type="match status" value="1"/>
</dbReference>
<dbReference type="AlphaFoldDB" id="A0A5C7H375"/>
<dbReference type="OrthoDB" id="547267at2759"/>
<dbReference type="Proteomes" id="UP000323000">
    <property type="component" value="Chromosome 11"/>
</dbReference>
<evidence type="ECO:0000256" key="5">
    <source>
        <dbReference type="RuleBase" id="RU362057"/>
    </source>
</evidence>
<reference evidence="7" key="1">
    <citation type="journal article" date="2019" name="Gigascience">
        <title>De novo genome assembly of the endangered Acer yangbiense, a plant species with extremely small populations endemic to Yunnan Province, China.</title>
        <authorList>
            <person name="Yang J."/>
            <person name="Wariss H.M."/>
            <person name="Tao L."/>
            <person name="Zhang R."/>
            <person name="Yun Q."/>
            <person name="Hollingsworth P."/>
            <person name="Dao Z."/>
            <person name="Luo G."/>
            <person name="Guo H."/>
            <person name="Ma Y."/>
            <person name="Sun W."/>
        </authorList>
    </citation>
    <scope>NUCLEOTIDE SEQUENCE [LARGE SCALE GENOMIC DNA]</scope>
    <source>
        <strain evidence="7">cv. Malutang</strain>
    </source>
</reference>
<accession>A0A5C7H375</accession>
<keyword evidence="2 4" id="KW-0328">Glycosyltransferase</keyword>
<dbReference type="FunFam" id="3.40.50.2000:FF:000019">
    <property type="entry name" value="Glycosyltransferase"/>
    <property type="match status" value="1"/>
</dbReference>
<comment type="caution">
    <text evidence="6">The sequence shown here is derived from an EMBL/GenBank/DDBJ whole genome shotgun (WGS) entry which is preliminary data.</text>
</comment>
<proteinExistence type="inferred from homology"/>
<evidence type="ECO:0000256" key="2">
    <source>
        <dbReference type="ARBA" id="ARBA00022676"/>
    </source>
</evidence>
<organism evidence="6 7">
    <name type="scientific">Acer yangbiense</name>
    <dbReference type="NCBI Taxonomy" id="1000413"/>
    <lineage>
        <taxon>Eukaryota</taxon>
        <taxon>Viridiplantae</taxon>
        <taxon>Streptophyta</taxon>
        <taxon>Embryophyta</taxon>
        <taxon>Tracheophyta</taxon>
        <taxon>Spermatophyta</taxon>
        <taxon>Magnoliopsida</taxon>
        <taxon>eudicotyledons</taxon>
        <taxon>Gunneridae</taxon>
        <taxon>Pentapetalae</taxon>
        <taxon>rosids</taxon>
        <taxon>malvids</taxon>
        <taxon>Sapindales</taxon>
        <taxon>Sapindaceae</taxon>
        <taxon>Hippocastanoideae</taxon>
        <taxon>Acereae</taxon>
        <taxon>Acer</taxon>
    </lineage>
</organism>
<dbReference type="PROSITE" id="PS00375">
    <property type="entry name" value="UDPGT"/>
    <property type="match status" value="1"/>
</dbReference>
<dbReference type="InterPro" id="IPR002213">
    <property type="entry name" value="UDP_glucos_trans"/>
</dbReference>
<dbReference type="Pfam" id="PF00201">
    <property type="entry name" value="UDPGT"/>
    <property type="match status" value="1"/>
</dbReference>
<name>A0A5C7H375_9ROSI</name>
<dbReference type="GO" id="GO:0080043">
    <property type="term" value="F:quercetin 3-O-glucosyltransferase activity"/>
    <property type="evidence" value="ECO:0007669"/>
    <property type="project" value="TreeGrafter"/>
</dbReference>
<protein>
    <recommendedName>
        <fullName evidence="5">Glycosyltransferase</fullName>
        <ecNumber evidence="5">2.4.1.-</ecNumber>
    </recommendedName>
</protein>